<feature type="compositionally biased region" description="Basic residues" evidence="1">
    <location>
        <begin position="271"/>
        <end position="283"/>
    </location>
</feature>
<protein>
    <recommendedName>
        <fullName evidence="3">DAD domain-containing protein</fullName>
    </recommendedName>
</protein>
<evidence type="ECO:0000313" key="4">
    <source>
        <dbReference type="EMBL" id="KAG5176681.1"/>
    </source>
</evidence>
<feature type="region of interest" description="Disordered" evidence="1">
    <location>
        <begin position="179"/>
        <end position="217"/>
    </location>
</feature>
<comment type="caution">
    <text evidence="4">The sequence shown here is derived from an EMBL/GenBank/DDBJ whole genome shotgun (WGS) entry which is preliminary data.</text>
</comment>
<keyword evidence="5" id="KW-1185">Reference proteome</keyword>
<evidence type="ECO:0000259" key="3">
    <source>
        <dbReference type="PROSITE" id="PS51231"/>
    </source>
</evidence>
<feature type="transmembrane region" description="Helical" evidence="2">
    <location>
        <begin position="55"/>
        <end position="75"/>
    </location>
</feature>
<keyword evidence="2" id="KW-1133">Transmembrane helix</keyword>
<reference evidence="4" key="1">
    <citation type="submission" date="2021-02" db="EMBL/GenBank/DDBJ databases">
        <title>First Annotated Genome of the Yellow-green Alga Tribonema minus.</title>
        <authorList>
            <person name="Mahan K.M."/>
        </authorList>
    </citation>
    <scope>NUCLEOTIDE SEQUENCE</scope>
    <source>
        <strain evidence="4">UTEX B ZZ1240</strain>
    </source>
</reference>
<dbReference type="EMBL" id="JAFCMP010000535">
    <property type="protein sequence ID" value="KAG5176681.1"/>
    <property type="molecule type" value="Genomic_DNA"/>
</dbReference>
<organism evidence="4 5">
    <name type="scientific">Tribonema minus</name>
    <dbReference type="NCBI Taxonomy" id="303371"/>
    <lineage>
        <taxon>Eukaryota</taxon>
        <taxon>Sar</taxon>
        <taxon>Stramenopiles</taxon>
        <taxon>Ochrophyta</taxon>
        <taxon>PX clade</taxon>
        <taxon>Xanthophyceae</taxon>
        <taxon>Tribonematales</taxon>
        <taxon>Tribonemataceae</taxon>
        <taxon>Tribonema</taxon>
    </lineage>
</organism>
<gene>
    <name evidence="4" type="ORF">JKP88DRAFT_282701</name>
</gene>
<evidence type="ECO:0000256" key="1">
    <source>
        <dbReference type="SAM" id="MobiDB-lite"/>
    </source>
</evidence>
<feature type="domain" description="DAD" evidence="3">
    <location>
        <begin position="250"/>
        <end position="282"/>
    </location>
</feature>
<feature type="region of interest" description="Disordered" evidence="1">
    <location>
        <begin position="269"/>
        <end position="290"/>
    </location>
</feature>
<feature type="transmembrane region" description="Helical" evidence="2">
    <location>
        <begin position="16"/>
        <end position="35"/>
    </location>
</feature>
<name>A0A836C9V9_9STRA</name>
<dbReference type="OrthoDB" id="524859at2759"/>
<accession>A0A836C9V9</accession>
<proteinExistence type="predicted"/>
<dbReference type="Proteomes" id="UP000664859">
    <property type="component" value="Unassembled WGS sequence"/>
</dbReference>
<feature type="transmembrane region" description="Helical" evidence="2">
    <location>
        <begin position="87"/>
        <end position="106"/>
    </location>
</feature>
<keyword evidence="2" id="KW-0472">Membrane</keyword>
<keyword evidence="2" id="KW-0812">Transmembrane</keyword>
<feature type="transmembrane region" description="Helical" evidence="2">
    <location>
        <begin position="135"/>
        <end position="155"/>
    </location>
</feature>
<sequence length="378" mass="39516">MARPAETEQTGCDRALFGYCVLLVAMIAGFLLALGGQAGLQNECRGTSCDDMYRYSWWIIFYSLLTWVGMVVVVFRKTLFQYQVPLVAFLAVPLVAFLAVGASQTMPLANSNLLLWNACIATNELVCATTTENNLSAAAAGFVLLSICNFIWIVIAGSSRDSFVATHTPVGGVAEKIKHQANKKRSMSNASAAVPSAVTKWDMPSPQRPLSHAASAAGHGHAVSTNLASAETSVDLTAVALHTIDIGGADEIIGGDDDSVVTAAAAEAAARRRQRRQPRRRRGAAAAARRGDSGGFAAELIGSGVNTWRSGRGGLPGGLCSRESASSVARARGDAAGGKGAAGGAAAEAACRQRAAALLLRQRHAAAAAFARRRRRHL</sequence>
<dbReference type="AlphaFoldDB" id="A0A836C9V9"/>
<evidence type="ECO:0000313" key="5">
    <source>
        <dbReference type="Proteomes" id="UP000664859"/>
    </source>
</evidence>
<dbReference type="InterPro" id="IPR014767">
    <property type="entry name" value="DAD_dom"/>
</dbReference>
<dbReference type="PROSITE" id="PS51231">
    <property type="entry name" value="DAD"/>
    <property type="match status" value="1"/>
</dbReference>
<evidence type="ECO:0000256" key="2">
    <source>
        <dbReference type="SAM" id="Phobius"/>
    </source>
</evidence>